<protein>
    <submittedName>
        <fullName evidence="3">Gag-pol polyprotein</fullName>
    </submittedName>
</protein>
<keyword evidence="4" id="KW-1185">Reference proteome</keyword>
<proteinExistence type="predicted"/>
<dbReference type="Proteomes" id="UP001151760">
    <property type="component" value="Unassembled WGS sequence"/>
</dbReference>
<sequence length="311" mass="34820">MLKQIHLAICFNKRFGDEGPARCERTATDSELESQAAQRCVLRVSKNIISETVAQIHGPSSSSRTRERTTPEYQISSQVHAQFNATTADTAAGTNVVEPQRLNTEPEVITSALLQVDIAFKYRTFFLDDDEELEHIKMLSNCLKQRLSLLGKKVEATLKSAWIEKDQIDNLLKEKRIHKDGHGETFQPTSLSSSCIISKITSILYGVSQKGYRCYDPVAMAEELAAFHQTQTWDLVPLPVGKRVIGSCWVYKIKTQSDGSTKRFKACLVAKGYAQEYGIDYEETFAPVDKMTTESRDGDGDVIGKLSLEQK</sequence>
<evidence type="ECO:0000256" key="1">
    <source>
        <dbReference type="SAM" id="MobiDB-lite"/>
    </source>
</evidence>
<dbReference type="EMBL" id="BQNB010017307">
    <property type="protein sequence ID" value="GJT61658.1"/>
    <property type="molecule type" value="Genomic_DNA"/>
</dbReference>
<dbReference type="InterPro" id="IPR013103">
    <property type="entry name" value="RVT_2"/>
</dbReference>
<reference evidence="3" key="2">
    <citation type="submission" date="2022-01" db="EMBL/GenBank/DDBJ databases">
        <authorList>
            <person name="Yamashiro T."/>
            <person name="Shiraishi A."/>
            <person name="Satake H."/>
            <person name="Nakayama K."/>
        </authorList>
    </citation>
    <scope>NUCLEOTIDE SEQUENCE</scope>
</reference>
<organism evidence="3 4">
    <name type="scientific">Tanacetum coccineum</name>
    <dbReference type="NCBI Taxonomy" id="301880"/>
    <lineage>
        <taxon>Eukaryota</taxon>
        <taxon>Viridiplantae</taxon>
        <taxon>Streptophyta</taxon>
        <taxon>Embryophyta</taxon>
        <taxon>Tracheophyta</taxon>
        <taxon>Spermatophyta</taxon>
        <taxon>Magnoliopsida</taxon>
        <taxon>eudicotyledons</taxon>
        <taxon>Gunneridae</taxon>
        <taxon>Pentapetalae</taxon>
        <taxon>asterids</taxon>
        <taxon>campanulids</taxon>
        <taxon>Asterales</taxon>
        <taxon>Asteraceae</taxon>
        <taxon>Asteroideae</taxon>
        <taxon>Anthemideae</taxon>
        <taxon>Anthemidinae</taxon>
        <taxon>Tanacetum</taxon>
    </lineage>
</organism>
<evidence type="ECO:0000259" key="2">
    <source>
        <dbReference type="Pfam" id="PF07727"/>
    </source>
</evidence>
<accession>A0ABQ5FF47</accession>
<feature type="region of interest" description="Disordered" evidence="1">
    <location>
        <begin position="292"/>
        <end position="311"/>
    </location>
</feature>
<dbReference type="Pfam" id="PF07727">
    <property type="entry name" value="RVT_2"/>
    <property type="match status" value="1"/>
</dbReference>
<gene>
    <name evidence="3" type="ORF">Tco_1005191</name>
</gene>
<reference evidence="3" key="1">
    <citation type="journal article" date="2022" name="Int. J. Mol. Sci.">
        <title>Draft Genome of Tanacetum Coccineum: Genomic Comparison of Closely Related Tanacetum-Family Plants.</title>
        <authorList>
            <person name="Yamashiro T."/>
            <person name="Shiraishi A."/>
            <person name="Nakayama K."/>
            <person name="Satake H."/>
        </authorList>
    </citation>
    <scope>NUCLEOTIDE SEQUENCE</scope>
</reference>
<evidence type="ECO:0000313" key="3">
    <source>
        <dbReference type="EMBL" id="GJT61658.1"/>
    </source>
</evidence>
<name>A0ABQ5FF47_9ASTR</name>
<evidence type="ECO:0000313" key="4">
    <source>
        <dbReference type="Proteomes" id="UP001151760"/>
    </source>
</evidence>
<feature type="domain" description="Reverse transcriptase Ty1/copia-type" evidence="2">
    <location>
        <begin position="231"/>
        <end position="291"/>
    </location>
</feature>
<comment type="caution">
    <text evidence="3">The sequence shown here is derived from an EMBL/GenBank/DDBJ whole genome shotgun (WGS) entry which is preliminary data.</text>
</comment>